<name>A0A919N0D4_9ACTN</name>
<dbReference type="Pfam" id="PF02668">
    <property type="entry name" value="TauD"/>
    <property type="match status" value="1"/>
</dbReference>
<keyword evidence="7" id="KW-1185">Reference proteome</keyword>
<dbReference type="InterPro" id="IPR050411">
    <property type="entry name" value="AlphaKG_dependent_hydroxylases"/>
</dbReference>
<evidence type="ECO:0000256" key="1">
    <source>
        <dbReference type="ARBA" id="ARBA00001954"/>
    </source>
</evidence>
<dbReference type="GO" id="GO:0016491">
    <property type="term" value="F:oxidoreductase activity"/>
    <property type="evidence" value="ECO:0007669"/>
    <property type="project" value="UniProtKB-KW"/>
</dbReference>
<protein>
    <recommendedName>
        <fullName evidence="5">TauD/TfdA-like domain-containing protein</fullName>
    </recommendedName>
</protein>
<dbReference type="InterPro" id="IPR042098">
    <property type="entry name" value="TauD-like_sf"/>
</dbReference>
<dbReference type="Gene3D" id="3.60.130.10">
    <property type="entry name" value="Clavaminate synthase-like"/>
    <property type="match status" value="1"/>
</dbReference>
<keyword evidence="4" id="KW-0045">Antibiotic biosynthesis</keyword>
<evidence type="ECO:0000256" key="3">
    <source>
        <dbReference type="ARBA" id="ARBA00023004"/>
    </source>
</evidence>
<dbReference type="InterPro" id="IPR003819">
    <property type="entry name" value="TauD/TfdA-like"/>
</dbReference>
<evidence type="ECO:0000313" key="7">
    <source>
        <dbReference type="Proteomes" id="UP000636960"/>
    </source>
</evidence>
<evidence type="ECO:0000259" key="5">
    <source>
        <dbReference type="Pfam" id="PF02668"/>
    </source>
</evidence>
<evidence type="ECO:0000313" key="6">
    <source>
        <dbReference type="EMBL" id="GIE99485.1"/>
    </source>
</evidence>
<keyword evidence="2" id="KW-0560">Oxidoreductase</keyword>
<dbReference type="PANTHER" id="PTHR10696:SF56">
    <property type="entry name" value="TAUD_TFDA-LIKE DOMAIN-CONTAINING PROTEIN"/>
    <property type="match status" value="1"/>
</dbReference>
<dbReference type="PANTHER" id="PTHR10696">
    <property type="entry name" value="GAMMA-BUTYROBETAINE HYDROXYLASE-RELATED"/>
    <property type="match status" value="1"/>
</dbReference>
<accession>A0A919N0D4</accession>
<dbReference type="GO" id="GO:0017000">
    <property type="term" value="P:antibiotic biosynthetic process"/>
    <property type="evidence" value="ECO:0007669"/>
    <property type="project" value="UniProtKB-KW"/>
</dbReference>
<comment type="caution">
    <text evidence="6">The sequence shown here is derived from an EMBL/GenBank/DDBJ whole genome shotgun (WGS) entry which is preliminary data.</text>
</comment>
<dbReference type="Proteomes" id="UP000636960">
    <property type="component" value="Unassembled WGS sequence"/>
</dbReference>
<sequence>MSETTGNGSSGIRSLLVQHPLPDVTGLAPLSILDGDAPTVIEVADALNSPPADLFDVVDQRGALVVRSGDGGFARDALRSVLGVGGELIQSAAELGKAGQSDFYQVVDRGMDINDPNVLFSATTLPIGFHSDGNEPDWVPGYFALYCQQTASQGGESRLVDAAEAYARLLKVGEFNDLLSRDFFRDEILFGNSEHAAAMAVRSRHWPIFSEDLWGVGFTFRYTRRRLETGHERAGAPLTAKESAFLDVMDAQFATAGATFALRQGDLLIVDNRRVAHDRLPYQDGQEKRSLLRAWIRRTPLQDANA</sequence>
<organism evidence="6 7">
    <name type="scientific">Paractinoplanes rishiriensis</name>
    <dbReference type="NCBI Taxonomy" id="1050105"/>
    <lineage>
        <taxon>Bacteria</taxon>
        <taxon>Bacillati</taxon>
        <taxon>Actinomycetota</taxon>
        <taxon>Actinomycetes</taxon>
        <taxon>Micromonosporales</taxon>
        <taxon>Micromonosporaceae</taxon>
        <taxon>Paractinoplanes</taxon>
    </lineage>
</organism>
<dbReference type="AlphaFoldDB" id="A0A919N0D4"/>
<proteinExistence type="predicted"/>
<gene>
    <name evidence="6" type="ORF">Ari01nite_69500</name>
</gene>
<dbReference type="SUPFAM" id="SSF51197">
    <property type="entry name" value="Clavaminate synthase-like"/>
    <property type="match status" value="1"/>
</dbReference>
<reference evidence="6" key="1">
    <citation type="submission" date="2021-01" db="EMBL/GenBank/DDBJ databases">
        <title>Whole genome shotgun sequence of Actinoplanes rishiriensis NBRC 108556.</title>
        <authorList>
            <person name="Komaki H."/>
            <person name="Tamura T."/>
        </authorList>
    </citation>
    <scope>NUCLEOTIDE SEQUENCE</scope>
    <source>
        <strain evidence="6">NBRC 108556</strain>
    </source>
</reference>
<dbReference type="RefSeq" id="WP_203786476.1">
    <property type="nucleotide sequence ID" value="NZ_BOMV01000073.1"/>
</dbReference>
<dbReference type="EMBL" id="BOMV01000073">
    <property type="protein sequence ID" value="GIE99485.1"/>
    <property type="molecule type" value="Genomic_DNA"/>
</dbReference>
<comment type="cofactor">
    <cofactor evidence="1">
        <name>Fe(2+)</name>
        <dbReference type="ChEBI" id="CHEBI:29033"/>
    </cofactor>
</comment>
<evidence type="ECO:0000256" key="2">
    <source>
        <dbReference type="ARBA" id="ARBA00023002"/>
    </source>
</evidence>
<feature type="domain" description="TauD/TfdA-like" evidence="5">
    <location>
        <begin position="52"/>
        <end position="295"/>
    </location>
</feature>
<keyword evidence="3" id="KW-0408">Iron</keyword>
<evidence type="ECO:0000256" key="4">
    <source>
        <dbReference type="ARBA" id="ARBA00023194"/>
    </source>
</evidence>